<protein>
    <recommendedName>
        <fullName evidence="5">TRAP transporter TAXI family solute receptor</fullName>
    </recommendedName>
</protein>
<dbReference type="EMBL" id="VLKZ01000004">
    <property type="protein sequence ID" value="TWI57183.1"/>
    <property type="molecule type" value="Genomic_DNA"/>
</dbReference>
<evidence type="ECO:0000313" key="4">
    <source>
        <dbReference type="Proteomes" id="UP000315711"/>
    </source>
</evidence>
<keyword evidence="2" id="KW-0732">Signal</keyword>
<dbReference type="InterPro" id="IPR011852">
    <property type="entry name" value="TRAP_TAXI"/>
</dbReference>
<gene>
    <name evidence="3" type="ORF">IQ10_01889</name>
</gene>
<comment type="caution">
    <text evidence="3">The sequence shown here is derived from an EMBL/GenBank/DDBJ whole genome shotgun (WGS) entry which is preliminary data.</text>
</comment>
<evidence type="ECO:0000256" key="2">
    <source>
        <dbReference type="SAM" id="SignalP"/>
    </source>
</evidence>
<dbReference type="SUPFAM" id="SSF53850">
    <property type="entry name" value="Periplasmic binding protein-like II"/>
    <property type="match status" value="1"/>
</dbReference>
<feature type="signal peptide" evidence="2">
    <location>
        <begin position="1"/>
        <end position="20"/>
    </location>
</feature>
<dbReference type="PANTHER" id="PTHR42941">
    <property type="entry name" value="SLL1037 PROTEIN"/>
    <property type="match status" value="1"/>
</dbReference>
<proteinExistence type="predicted"/>
<feature type="compositionally biased region" description="Acidic residues" evidence="1">
    <location>
        <begin position="33"/>
        <end position="45"/>
    </location>
</feature>
<dbReference type="NCBIfam" id="TIGR02122">
    <property type="entry name" value="TRAP_TAXI"/>
    <property type="match status" value="1"/>
</dbReference>
<dbReference type="OrthoDB" id="9776669at2"/>
<evidence type="ECO:0000313" key="3">
    <source>
        <dbReference type="EMBL" id="TWI57183.1"/>
    </source>
</evidence>
<dbReference type="AlphaFoldDB" id="A0A562QKI5"/>
<feature type="chain" id="PRO_5039539837" description="TRAP transporter TAXI family solute receptor" evidence="2">
    <location>
        <begin position="21"/>
        <end position="343"/>
    </location>
</feature>
<accession>A0A562QKI5</accession>
<dbReference type="Proteomes" id="UP000315711">
    <property type="component" value="Unassembled WGS sequence"/>
</dbReference>
<name>A0A562QKI5_9BACI</name>
<dbReference type="Pfam" id="PF16868">
    <property type="entry name" value="NMT1_3"/>
    <property type="match status" value="1"/>
</dbReference>
<dbReference type="PROSITE" id="PS51257">
    <property type="entry name" value="PROKAR_LIPOPROTEIN"/>
    <property type="match status" value="1"/>
</dbReference>
<dbReference type="Gene3D" id="3.40.190.10">
    <property type="entry name" value="Periplasmic binding protein-like II"/>
    <property type="match status" value="2"/>
</dbReference>
<dbReference type="CDD" id="cd13520">
    <property type="entry name" value="PBP2_TAXI_TRAP"/>
    <property type="match status" value="1"/>
</dbReference>
<dbReference type="RefSeq" id="WP_144450198.1">
    <property type="nucleotide sequence ID" value="NZ_VLKZ01000004.1"/>
</dbReference>
<evidence type="ECO:0000256" key="1">
    <source>
        <dbReference type="SAM" id="MobiDB-lite"/>
    </source>
</evidence>
<evidence type="ECO:0008006" key="5">
    <source>
        <dbReference type="Google" id="ProtNLM"/>
    </source>
</evidence>
<sequence length="343" mass="35986">MKKKYSFLTATLLSVGLLLGACGSDDSTGGEVADPDEPGTEAEAPEDFRTDLQMGTGSTGGTYFPLGQEMATVMQNNVEVEGFNVSAVASGASLENLGNIASGEFQLGMTVHIPALDAYNGANEFEEGGAITNFGFMGHIYPEVMQVVTTANTGITSIAELEGKRVAIGPPGSGTQAAAKLILAAYGLEDGDYEAFEEGFGDAAGRLQDGQLDASFGLLGLPAGNITELALQREVVILPVEGEALAYVEENSDYAHLEIPADSYDFLDAPVDTVTAYAILVGSTNQISEELGYEIVKGLYENADQVTHAQGIHLTKENILNGSEGLPLHPGAERYFEEAGLLE</sequence>
<feature type="region of interest" description="Disordered" evidence="1">
    <location>
        <begin position="26"/>
        <end position="55"/>
    </location>
</feature>
<reference evidence="3 4" key="1">
    <citation type="journal article" date="2015" name="Stand. Genomic Sci.">
        <title>Genomic Encyclopedia of Bacterial and Archaeal Type Strains, Phase III: the genomes of soil and plant-associated and newly described type strains.</title>
        <authorList>
            <person name="Whitman W.B."/>
            <person name="Woyke T."/>
            <person name="Klenk H.P."/>
            <person name="Zhou Y."/>
            <person name="Lilburn T.G."/>
            <person name="Beck B.J."/>
            <person name="De Vos P."/>
            <person name="Vandamme P."/>
            <person name="Eisen J.A."/>
            <person name="Garrity G."/>
            <person name="Hugenholtz P."/>
            <person name="Kyrpides N.C."/>
        </authorList>
    </citation>
    <scope>NUCLEOTIDE SEQUENCE [LARGE SCALE GENOMIC DNA]</scope>
    <source>
        <strain evidence="3 4">CGMCC 1.10116</strain>
    </source>
</reference>
<dbReference type="PANTHER" id="PTHR42941:SF1">
    <property type="entry name" value="SLL1037 PROTEIN"/>
    <property type="match status" value="1"/>
</dbReference>
<keyword evidence="4" id="KW-1185">Reference proteome</keyword>
<organism evidence="3 4">
    <name type="scientific">Halalkalibacter nanhaiisediminis</name>
    <dbReference type="NCBI Taxonomy" id="688079"/>
    <lineage>
        <taxon>Bacteria</taxon>
        <taxon>Bacillati</taxon>
        <taxon>Bacillota</taxon>
        <taxon>Bacilli</taxon>
        <taxon>Bacillales</taxon>
        <taxon>Bacillaceae</taxon>
        <taxon>Halalkalibacter</taxon>
    </lineage>
</organism>